<dbReference type="Proteomes" id="UP001139054">
    <property type="component" value="Unassembled WGS sequence"/>
</dbReference>
<dbReference type="InterPro" id="IPR007069">
    <property type="entry name" value="Transposase_32"/>
</dbReference>
<reference evidence="3" key="1">
    <citation type="submission" date="2022-01" db="EMBL/GenBank/DDBJ databases">
        <title>Genome sequnece data of strain Bradyrhizobium sp. nov.</title>
        <authorList>
            <person name="Zhang J."/>
        </authorList>
    </citation>
    <scope>NUCLEOTIDE SEQUENCE</scope>
    <source>
        <strain evidence="4">WYCCWR 12774</strain>
        <strain evidence="3">WYCCWR 13023</strain>
    </source>
</reference>
<keyword evidence="5" id="KW-1185">Reference proteome</keyword>
<accession>A0A9X1UCK8</accession>
<evidence type="ECO:0000313" key="6">
    <source>
        <dbReference type="Proteomes" id="UP001139054"/>
    </source>
</evidence>
<dbReference type="Proteomes" id="UP001139012">
    <property type="component" value="Unassembled WGS sequence"/>
</dbReference>
<dbReference type="AlphaFoldDB" id="A0A9X1UCK8"/>
<comment type="caution">
    <text evidence="3">The sequence shown here is derived from an EMBL/GenBank/DDBJ whole genome shotgun (WGS) entry which is preliminary data.</text>
</comment>
<dbReference type="InterPro" id="IPR026889">
    <property type="entry name" value="Zn_Tnp"/>
</dbReference>
<evidence type="ECO:0000313" key="5">
    <source>
        <dbReference type="Proteomes" id="UP001139012"/>
    </source>
</evidence>
<dbReference type="GO" id="GO:0003677">
    <property type="term" value="F:DNA binding"/>
    <property type="evidence" value="ECO:0007669"/>
    <property type="project" value="InterPro"/>
</dbReference>
<evidence type="ECO:0000313" key="4">
    <source>
        <dbReference type="EMBL" id="MCG2673455.1"/>
    </source>
</evidence>
<name>A0A9X1UCK8_9BRAD</name>
<proteinExistence type="predicted"/>
<dbReference type="GO" id="GO:0004803">
    <property type="term" value="F:transposase activity"/>
    <property type="evidence" value="ECO:0007669"/>
    <property type="project" value="InterPro"/>
</dbReference>
<dbReference type="PANTHER" id="PTHR37023">
    <property type="entry name" value="TRANSPOSASE"/>
    <property type="match status" value="1"/>
</dbReference>
<dbReference type="Pfam" id="PF04986">
    <property type="entry name" value="Y2_Tnp"/>
    <property type="match status" value="1"/>
</dbReference>
<dbReference type="Pfam" id="PF14319">
    <property type="entry name" value="Zn_Tnp_IS91"/>
    <property type="match status" value="1"/>
</dbReference>
<dbReference type="EMBL" id="JAKLTY010000099">
    <property type="protein sequence ID" value="MCG2633270.1"/>
    <property type="molecule type" value="Genomic_DNA"/>
</dbReference>
<dbReference type="GO" id="GO:0006313">
    <property type="term" value="P:DNA transposition"/>
    <property type="evidence" value="ECO:0007669"/>
    <property type="project" value="InterPro"/>
</dbReference>
<organism evidence="3 6">
    <name type="scientific">Bradyrhizobium zhengyangense</name>
    <dbReference type="NCBI Taxonomy" id="2911009"/>
    <lineage>
        <taxon>Bacteria</taxon>
        <taxon>Pseudomonadati</taxon>
        <taxon>Pseudomonadota</taxon>
        <taxon>Alphaproteobacteria</taxon>
        <taxon>Hyphomicrobiales</taxon>
        <taxon>Nitrobacteraceae</taxon>
        <taxon>Bradyrhizobium</taxon>
    </lineage>
</organism>
<gene>
    <name evidence="4" type="ORF">L6637_42170</name>
    <name evidence="3" type="ORF">L6654_42980</name>
</gene>
<dbReference type="EMBL" id="JAKLUA010000069">
    <property type="protein sequence ID" value="MCG2673455.1"/>
    <property type="molecule type" value="Genomic_DNA"/>
</dbReference>
<evidence type="ECO:0000313" key="3">
    <source>
        <dbReference type="EMBL" id="MCG2633270.1"/>
    </source>
</evidence>
<sequence>MARPVLEVADILRDHGSAWRDANQGHVSLGQLKVMNAIERCRTAALGGHVARCESAACGHTEVAYNSCGNRHCPKCQGAASRRWLADREAELLPVPYFHVVYTLPSELRDIAYQNKRVIYNLLMKAAAETTLAIASDPKRLGARIGITAVLHTWGSALTHHPHVHMIVPGGGLSLDNTRWIAARSNFLVHVNVLARLFQGKMLAMLVHAHDAGELKFFNTHAGLTDKTTFKRFIAPLRRIKWVVYCKAPFAGPAQVLRYLSRYTHRVAISNRRLVAADDEAIAFRWKDYRLNGANRWKTMRLHPHEFIRRFLLHVLPKGFHRIRHYGLFANANRAQSIATARALLNVAPPAADPQEQPDIATDTPRVLPCPCPRCGARMIVIEVFARGCQPSWRPTMIRIDTS</sequence>
<feature type="domain" description="Transposase IS801/IS1294" evidence="1">
    <location>
        <begin position="146"/>
        <end position="333"/>
    </location>
</feature>
<protein>
    <submittedName>
        <fullName evidence="3">IS91 family transposase</fullName>
    </submittedName>
</protein>
<feature type="domain" description="Transposase zinc-binding" evidence="2">
    <location>
        <begin position="11"/>
        <end position="104"/>
    </location>
</feature>
<dbReference type="InterPro" id="IPR054832">
    <property type="entry name" value="transpos_IS91"/>
</dbReference>
<evidence type="ECO:0000259" key="2">
    <source>
        <dbReference type="Pfam" id="PF14319"/>
    </source>
</evidence>
<dbReference type="PANTHER" id="PTHR37023:SF1">
    <property type="entry name" value="ISSOD25 TRANSPOSASE TNPA_ISSOD25"/>
    <property type="match status" value="1"/>
</dbReference>
<dbReference type="RefSeq" id="WP_237874447.1">
    <property type="nucleotide sequence ID" value="NZ_JAKLTY010000099.1"/>
</dbReference>
<evidence type="ECO:0000259" key="1">
    <source>
        <dbReference type="Pfam" id="PF04986"/>
    </source>
</evidence>
<dbReference type="NCBIfam" id="NF033538">
    <property type="entry name" value="transpos_IS91"/>
    <property type="match status" value="1"/>
</dbReference>